<evidence type="ECO:0000313" key="1">
    <source>
        <dbReference type="EMBL" id="KAJ9664762.1"/>
    </source>
</evidence>
<dbReference type="EMBL" id="JAPDRQ010000001">
    <property type="protein sequence ID" value="KAJ9664762.1"/>
    <property type="molecule type" value="Genomic_DNA"/>
</dbReference>
<accession>A0ACC3AL12</accession>
<reference evidence="1" key="1">
    <citation type="submission" date="2022-10" db="EMBL/GenBank/DDBJ databases">
        <title>Culturing micro-colonial fungi from biological soil crusts in the Mojave desert and describing Neophaeococcomyces mojavensis, and introducing the new genera and species Taxawa tesnikishii.</title>
        <authorList>
            <person name="Kurbessoian T."/>
            <person name="Stajich J.E."/>
        </authorList>
    </citation>
    <scope>NUCLEOTIDE SEQUENCE</scope>
    <source>
        <strain evidence="1">JES_112</strain>
    </source>
</reference>
<dbReference type="Proteomes" id="UP001172386">
    <property type="component" value="Unassembled WGS sequence"/>
</dbReference>
<sequence>MSSRRLVGSRHDLQSDSYTSRGSTSSSAKSRKFPVATLPSITDESNSQPQTQARVANSRSLPSPLDQIDPNRWKHFPRLSTTSDFASFPFSEIEMYDEEAQLSADEHSIVGTKPDVQEDVANDEISMPTTPETRLRGTAAGIRRAVSDSSDKIKRMTLKLRRAPSALLSRSRSRVFNANSPLATKICQKQELLRPSTRKQRSESCQLRQDEVEPRDVGFSGKIKATSISIACVEGNKEKSSLVSSLVMQPFERKKPWANSLQARPSTTLSQRFMSDYKPAKYYEAAQGTTVTTVQNEARTVSIQKRDAAVLINEAPLSGSGNSSQVGSLPDESATYPQEPLKWLEKDLLVNGPLGLSNQASFTNSHDIVIQMAMPSRASPLANCGGNGSIPQIGLQVVWDKQQCLPMSPGQSRTHGHDTRELIVYPNLNDTNVLPRHSSTSKRSFDLSALTRHRSIVSSNVKDGKSRAVARSWDSLGRSWSRAFRGADNNFSKENQKP</sequence>
<proteinExistence type="predicted"/>
<name>A0ACC3AL12_9EURO</name>
<evidence type="ECO:0000313" key="2">
    <source>
        <dbReference type="Proteomes" id="UP001172386"/>
    </source>
</evidence>
<keyword evidence="2" id="KW-1185">Reference proteome</keyword>
<organism evidence="1 2">
    <name type="scientific">Neophaeococcomyces mojaviensis</name>
    <dbReference type="NCBI Taxonomy" id="3383035"/>
    <lineage>
        <taxon>Eukaryota</taxon>
        <taxon>Fungi</taxon>
        <taxon>Dikarya</taxon>
        <taxon>Ascomycota</taxon>
        <taxon>Pezizomycotina</taxon>
        <taxon>Eurotiomycetes</taxon>
        <taxon>Chaetothyriomycetidae</taxon>
        <taxon>Chaetothyriales</taxon>
        <taxon>Chaetothyriales incertae sedis</taxon>
        <taxon>Neophaeococcomyces</taxon>
    </lineage>
</organism>
<comment type="caution">
    <text evidence="1">The sequence shown here is derived from an EMBL/GenBank/DDBJ whole genome shotgun (WGS) entry which is preliminary data.</text>
</comment>
<gene>
    <name evidence="1" type="ORF">H2198_000108</name>
</gene>
<protein>
    <submittedName>
        <fullName evidence="1">Uncharacterized protein</fullName>
    </submittedName>
</protein>